<sequence length="125" mass="13580">MKVYHIGAGAPSDALLASARDEAARMEAEARDEGGAQGTGFVVIHEGEVGTWLLMDWWAHGDILCQRLSLGDADGFAAQDARPLNACVWELPVLMHERDAWVRHMMGGAPDPEAYLADHLDKEAV</sequence>
<evidence type="ECO:0000313" key="1">
    <source>
        <dbReference type="EMBL" id="EPX87030.1"/>
    </source>
</evidence>
<dbReference type="STRING" id="1123237.Salmuc_03005"/>
<organism evidence="1 2">
    <name type="scientific">Salipiger mucosus DSM 16094</name>
    <dbReference type="NCBI Taxonomy" id="1123237"/>
    <lineage>
        <taxon>Bacteria</taxon>
        <taxon>Pseudomonadati</taxon>
        <taxon>Pseudomonadota</taxon>
        <taxon>Alphaproteobacteria</taxon>
        <taxon>Rhodobacterales</taxon>
        <taxon>Roseobacteraceae</taxon>
        <taxon>Salipiger</taxon>
    </lineage>
</organism>
<dbReference type="EMBL" id="APVH01000002">
    <property type="protein sequence ID" value="EPX87030.1"/>
    <property type="molecule type" value="Genomic_DNA"/>
</dbReference>
<dbReference type="eggNOG" id="ENOG5032FQ2">
    <property type="taxonomic scope" value="Bacteria"/>
</dbReference>
<reference evidence="2" key="1">
    <citation type="journal article" date="2014" name="Stand. Genomic Sci.">
        <title>Genome sequence of the exopolysaccharide-producing Salipiger mucosus type strain (DSM 16094(T)), a moderately halophilic member of the Roseobacter clade.</title>
        <authorList>
            <person name="Riedel T."/>
            <person name="Spring S."/>
            <person name="Fiebig A."/>
            <person name="Petersen J."/>
            <person name="Kyrpides N.C."/>
            <person name="Goker M."/>
            <person name="Klenk H.P."/>
        </authorList>
    </citation>
    <scope>NUCLEOTIDE SEQUENCE [LARGE SCALE GENOMIC DNA]</scope>
    <source>
        <strain evidence="2">DSM 16094</strain>
    </source>
</reference>
<dbReference type="Proteomes" id="UP000015347">
    <property type="component" value="Unassembled WGS sequence"/>
</dbReference>
<keyword evidence="2" id="KW-1185">Reference proteome</keyword>
<name>S9SA49_9RHOB</name>
<proteinExistence type="predicted"/>
<evidence type="ECO:0000313" key="2">
    <source>
        <dbReference type="Proteomes" id="UP000015347"/>
    </source>
</evidence>
<protein>
    <submittedName>
        <fullName evidence="1">Uncharacterized protein</fullName>
    </submittedName>
</protein>
<comment type="caution">
    <text evidence="1">The sequence shown here is derived from an EMBL/GenBank/DDBJ whole genome shotgun (WGS) entry which is preliminary data.</text>
</comment>
<gene>
    <name evidence="1" type="ORF">Salmuc_03005</name>
</gene>
<dbReference type="HOGENOM" id="CLU_131922_0_0_5"/>
<dbReference type="AlphaFoldDB" id="S9SA49"/>
<accession>S9SA49</accession>